<dbReference type="Proteomes" id="UP000627538">
    <property type="component" value="Unassembled WGS sequence"/>
</dbReference>
<organism evidence="2 3">
    <name type="scientific">Nanchangia anserum</name>
    <dbReference type="NCBI Taxonomy" id="2692125"/>
    <lineage>
        <taxon>Bacteria</taxon>
        <taxon>Bacillati</taxon>
        <taxon>Actinomycetota</taxon>
        <taxon>Actinomycetes</taxon>
        <taxon>Actinomycetales</taxon>
        <taxon>Actinomycetaceae</taxon>
        <taxon>Nanchangia</taxon>
    </lineage>
</organism>
<dbReference type="AlphaFoldDB" id="A0A8I0KR64"/>
<evidence type="ECO:0000313" key="3">
    <source>
        <dbReference type="Proteomes" id="UP000627538"/>
    </source>
</evidence>
<comment type="caution">
    <text evidence="2">The sequence shown here is derived from an EMBL/GenBank/DDBJ whole genome shotgun (WGS) entry which is preliminary data.</text>
</comment>
<gene>
    <name evidence="2" type="ORF">H8R10_02595</name>
</gene>
<sequence>MAEDTPAPLRRHRAAVYISERDRAALAAGTCPSWEEPADVRERPEEASASGPNDRRLLDDVPPHY</sequence>
<reference evidence="2 3" key="1">
    <citation type="submission" date="2020-08" db="EMBL/GenBank/DDBJ databases">
        <title>Winkia gen. nov., sp. nov., isolated from faeces of the Anser albifrons in China.</title>
        <authorList>
            <person name="Liu Q."/>
        </authorList>
    </citation>
    <scope>NUCLEOTIDE SEQUENCE [LARGE SCALE GENOMIC DNA]</scope>
    <source>
        <strain evidence="2 3">C62</strain>
    </source>
</reference>
<evidence type="ECO:0000256" key="1">
    <source>
        <dbReference type="SAM" id="MobiDB-lite"/>
    </source>
</evidence>
<protein>
    <submittedName>
        <fullName evidence="2">Toxin</fullName>
    </submittedName>
</protein>
<feature type="compositionally biased region" description="Basic and acidic residues" evidence="1">
    <location>
        <begin position="53"/>
        <end position="65"/>
    </location>
</feature>
<accession>A0A8I0KR64</accession>
<dbReference type="RefSeq" id="WP_191071192.1">
    <property type="nucleotide sequence ID" value="NZ_CP060506.1"/>
</dbReference>
<proteinExistence type="predicted"/>
<keyword evidence="3" id="KW-1185">Reference proteome</keyword>
<dbReference type="EMBL" id="JACRUO010000001">
    <property type="protein sequence ID" value="MBD3689122.1"/>
    <property type="molecule type" value="Genomic_DNA"/>
</dbReference>
<feature type="region of interest" description="Disordered" evidence="1">
    <location>
        <begin position="28"/>
        <end position="65"/>
    </location>
</feature>
<evidence type="ECO:0000313" key="2">
    <source>
        <dbReference type="EMBL" id="MBD3689122.1"/>
    </source>
</evidence>
<name>A0A8I0KR64_9ACTO</name>